<feature type="compositionally biased region" description="Polar residues" evidence="1">
    <location>
        <begin position="8"/>
        <end position="23"/>
    </location>
</feature>
<evidence type="ECO:0000256" key="1">
    <source>
        <dbReference type="SAM" id="MobiDB-lite"/>
    </source>
</evidence>
<dbReference type="AlphaFoldDB" id="T1FDE6"/>
<dbReference type="EnsemblMetazoa" id="HelroT178573">
    <property type="protein sequence ID" value="HelroP178573"/>
    <property type="gene ID" value="HelroG178573"/>
</dbReference>
<reference evidence="3" key="3">
    <citation type="submission" date="2015-06" db="UniProtKB">
        <authorList>
            <consortium name="EnsemblMetazoa"/>
        </authorList>
    </citation>
    <scope>IDENTIFICATION</scope>
</reference>
<evidence type="ECO:0000313" key="2">
    <source>
        <dbReference type="EMBL" id="ESN97123.1"/>
    </source>
</evidence>
<gene>
    <name evidence="3" type="primary">20206845</name>
    <name evidence="2" type="ORF">HELRODRAFT_178573</name>
</gene>
<sequence length="114" mass="13674">MHQHSCKAHQQLQLTNDEGSPSKHQPRCRHHLCHRRMLNNHRRQQATRRYKMSETLERLSLESDFHEAQLNGLRPTLIFNFTNNRHYQISPVCNRFPNPDLPTTTLPQLRHHQQ</sequence>
<organism evidence="3 4">
    <name type="scientific">Helobdella robusta</name>
    <name type="common">Californian leech</name>
    <dbReference type="NCBI Taxonomy" id="6412"/>
    <lineage>
        <taxon>Eukaryota</taxon>
        <taxon>Metazoa</taxon>
        <taxon>Spiralia</taxon>
        <taxon>Lophotrochozoa</taxon>
        <taxon>Annelida</taxon>
        <taxon>Clitellata</taxon>
        <taxon>Hirudinea</taxon>
        <taxon>Rhynchobdellida</taxon>
        <taxon>Glossiphoniidae</taxon>
        <taxon>Helobdella</taxon>
    </lineage>
</organism>
<dbReference type="CTD" id="20206845"/>
<dbReference type="InParanoid" id="T1FDE6"/>
<dbReference type="EMBL" id="KB097456">
    <property type="protein sequence ID" value="ESN97123.1"/>
    <property type="molecule type" value="Genomic_DNA"/>
</dbReference>
<name>T1FDE6_HELRO</name>
<reference evidence="4" key="1">
    <citation type="submission" date="2012-12" db="EMBL/GenBank/DDBJ databases">
        <authorList>
            <person name="Hellsten U."/>
            <person name="Grimwood J."/>
            <person name="Chapman J.A."/>
            <person name="Shapiro H."/>
            <person name="Aerts A."/>
            <person name="Otillar R.P."/>
            <person name="Terry A.Y."/>
            <person name="Boore J.L."/>
            <person name="Simakov O."/>
            <person name="Marletaz F."/>
            <person name="Cho S.-J."/>
            <person name="Edsinger-Gonzales E."/>
            <person name="Havlak P."/>
            <person name="Kuo D.-H."/>
            <person name="Larsson T."/>
            <person name="Lv J."/>
            <person name="Arendt D."/>
            <person name="Savage R."/>
            <person name="Osoegawa K."/>
            <person name="de Jong P."/>
            <person name="Lindberg D.R."/>
            <person name="Seaver E.C."/>
            <person name="Weisblat D.A."/>
            <person name="Putnam N.H."/>
            <person name="Grigoriev I.V."/>
            <person name="Rokhsar D.S."/>
        </authorList>
    </citation>
    <scope>NUCLEOTIDE SEQUENCE</scope>
</reference>
<accession>T1FDE6</accession>
<dbReference type="Proteomes" id="UP000015101">
    <property type="component" value="Unassembled WGS sequence"/>
</dbReference>
<feature type="region of interest" description="Disordered" evidence="1">
    <location>
        <begin position="1"/>
        <end position="28"/>
    </location>
</feature>
<keyword evidence="4" id="KW-1185">Reference proteome</keyword>
<dbReference type="HOGENOM" id="CLU_2123739_0_0_1"/>
<dbReference type="EMBL" id="AMQM01006496">
    <property type="status" value="NOT_ANNOTATED_CDS"/>
    <property type="molecule type" value="Genomic_DNA"/>
</dbReference>
<reference evidence="2 4" key="2">
    <citation type="journal article" date="2013" name="Nature">
        <title>Insights into bilaterian evolution from three spiralian genomes.</title>
        <authorList>
            <person name="Simakov O."/>
            <person name="Marletaz F."/>
            <person name="Cho S.J."/>
            <person name="Edsinger-Gonzales E."/>
            <person name="Havlak P."/>
            <person name="Hellsten U."/>
            <person name="Kuo D.H."/>
            <person name="Larsson T."/>
            <person name="Lv J."/>
            <person name="Arendt D."/>
            <person name="Savage R."/>
            <person name="Osoegawa K."/>
            <person name="de Jong P."/>
            <person name="Grimwood J."/>
            <person name="Chapman J.A."/>
            <person name="Shapiro H."/>
            <person name="Aerts A."/>
            <person name="Otillar R.P."/>
            <person name="Terry A.Y."/>
            <person name="Boore J.L."/>
            <person name="Grigoriev I.V."/>
            <person name="Lindberg D.R."/>
            <person name="Seaver E.C."/>
            <person name="Weisblat D.A."/>
            <person name="Putnam N.H."/>
            <person name="Rokhsar D.S."/>
        </authorList>
    </citation>
    <scope>NUCLEOTIDE SEQUENCE</scope>
</reference>
<dbReference type="GeneID" id="20206845"/>
<protein>
    <submittedName>
        <fullName evidence="2 3">Uncharacterized protein</fullName>
    </submittedName>
</protein>
<dbReference type="KEGG" id="hro:HELRODRAFT_178573"/>
<proteinExistence type="predicted"/>
<evidence type="ECO:0000313" key="3">
    <source>
        <dbReference type="EnsemblMetazoa" id="HelroP178573"/>
    </source>
</evidence>
<dbReference type="RefSeq" id="XP_009024902.1">
    <property type="nucleotide sequence ID" value="XM_009026654.1"/>
</dbReference>
<evidence type="ECO:0000313" key="4">
    <source>
        <dbReference type="Proteomes" id="UP000015101"/>
    </source>
</evidence>